<comment type="caution">
    <text evidence="4">The sequence shown here is derived from an EMBL/GenBank/DDBJ whole genome shotgun (WGS) entry which is preliminary data.</text>
</comment>
<accession>A0AAE0R2C2</accession>
<dbReference type="InterPro" id="IPR052642">
    <property type="entry name" value="CC-FHA_domain"/>
</dbReference>
<feature type="coiled-coil region" evidence="1">
    <location>
        <begin position="811"/>
        <end position="852"/>
    </location>
</feature>
<feature type="coiled-coil region" evidence="1">
    <location>
        <begin position="210"/>
        <end position="301"/>
    </location>
</feature>
<organism evidence="4 5">
    <name type="scientific">Hemibagrus guttatus</name>
    <dbReference type="NCBI Taxonomy" id="175788"/>
    <lineage>
        <taxon>Eukaryota</taxon>
        <taxon>Metazoa</taxon>
        <taxon>Chordata</taxon>
        <taxon>Craniata</taxon>
        <taxon>Vertebrata</taxon>
        <taxon>Euteleostomi</taxon>
        <taxon>Actinopterygii</taxon>
        <taxon>Neopterygii</taxon>
        <taxon>Teleostei</taxon>
        <taxon>Ostariophysi</taxon>
        <taxon>Siluriformes</taxon>
        <taxon>Bagridae</taxon>
        <taxon>Hemibagrus</taxon>
    </lineage>
</organism>
<dbReference type="Proteomes" id="UP001274896">
    <property type="component" value="Unassembled WGS sequence"/>
</dbReference>
<dbReference type="Pfam" id="PF00498">
    <property type="entry name" value="FHA"/>
    <property type="match status" value="1"/>
</dbReference>
<feature type="region of interest" description="Disordered" evidence="2">
    <location>
        <begin position="1138"/>
        <end position="1187"/>
    </location>
</feature>
<proteinExistence type="predicted"/>
<dbReference type="EMBL" id="JAUCMX010000007">
    <property type="protein sequence ID" value="KAK3539978.1"/>
    <property type="molecule type" value="Genomic_DNA"/>
</dbReference>
<keyword evidence="1" id="KW-0175">Coiled coil</keyword>
<evidence type="ECO:0000256" key="1">
    <source>
        <dbReference type="SAM" id="Coils"/>
    </source>
</evidence>
<evidence type="ECO:0000259" key="3">
    <source>
        <dbReference type="PROSITE" id="PS50006"/>
    </source>
</evidence>
<dbReference type="InterPro" id="IPR008984">
    <property type="entry name" value="SMAD_FHA_dom_sf"/>
</dbReference>
<dbReference type="InterPro" id="IPR000253">
    <property type="entry name" value="FHA_dom"/>
</dbReference>
<name>A0AAE0R2C2_9TELE</name>
<dbReference type="PANTHER" id="PTHR18853">
    <property type="entry name" value="FORKHEAD-ASSOCIATED DOMAIN-CONTAINING PROTEIN 1-RELATED"/>
    <property type="match status" value="1"/>
</dbReference>
<protein>
    <recommendedName>
        <fullName evidence="3">FHA domain-containing protein</fullName>
    </recommendedName>
</protein>
<feature type="region of interest" description="Disordered" evidence="2">
    <location>
        <begin position="400"/>
        <end position="435"/>
    </location>
</feature>
<feature type="region of interest" description="Disordered" evidence="2">
    <location>
        <begin position="111"/>
        <end position="143"/>
    </location>
</feature>
<dbReference type="PROSITE" id="PS50006">
    <property type="entry name" value="FHA_DOMAIN"/>
    <property type="match status" value="1"/>
</dbReference>
<dbReference type="Gene3D" id="2.60.200.20">
    <property type="match status" value="1"/>
</dbReference>
<feature type="compositionally biased region" description="Low complexity" evidence="2">
    <location>
        <begin position="416"/>
        <end position="425"/>
    </location>
</feature>
<feature type="compositionally biased region" description="Basic and acidic residues" evidence="2">
    <location>
        <begin position="1145"/>
        <end position="1165"/>
    </location>
</feature>
<dbReference type="PANTHER" id="PTHR18853:SF10">
    <property type="entry name" value="FHA DOMAIN-CONTAINING PROTEIN"/>
    <property type="match status" value="1"/>
</dbReference>
<dbReference type="SUPFAM" id="SSF49879">
    <property type="entry name" value="SMAD/FHA domain"/>
    <property type="match status" value="1"/>
</dbReference>
<feature type="domain" description="FHA" evidence="3">
    <location>
        <begin position="1"/>
        <end position="61"/>
    </location>
</feature>
<evidence type="ECO:0000313" key="5">
    <source>
        <dbReference type="Proteomes" id="UP001274896"/>
    </source>
</evidence>
<feature type="coiled-coil region" evidence="1">
    <location>
        <begin position="629"/>
        <end position="745"/>
    </location>
</feature>
<gene>
    <name evidence="4" type="ORF">QTP70_019617</name>
</gene>
<feature type="region of interest" description="Disordered" evidence="2">
    <location>
        <begin position="1104"/>
        <end position="1125"/>
    </location>
</feature>
<dbReference type="AlphaFoldDB" id="A0AAE0R2C2"/>
<sequence>MMRMMSPTALDITGRGLVLLFYPNSGVDDHHATIDWNEMEHCYVLNDLNSAHGTYVNDCCIHNAAVRLTPGDEIHFGYGGSAYKLLVDPADPLPVLPIQSVASPFGVRSRALSSSVTPHPPRRPRPASAGAKRSGLGKNVPEYSSFSHRPGNWASSIGRGLIFRSESMSQSCQSMQDLLQDKEESCVRCTAEQSGVLASQGETQRKECMISALREEVSALRLQLSQSNQNDPDIRHKLRNLTRDIQEKKEEIQHLKEQMLEIQARTGELNAQAVAERDQRISDLKKQLDKLKSENSKSTALISSVQKDLLAREKQALKLAAEVDNLRKDARHKDAQLSNMANKLSKLKEIEKHQEEFLAREKEMESLKRTVEQMEMTLREKQREMKQQNTERDLLKHRLDQKTQEQSSLQSEMSKLKLQQQQTLQREQKAQSELRHTQTRLENFRSQIMKRVLVTSETLSEQEILDCLSKLKKQKEEINSTVQELQQQLQEHNKNQRVMEEDAEKLKARLTEFQSNVQKVYLVDDIQSQISTLQDENVCPAVSWVQTHTLSILTSLHTLLKDTADTLLATGIEASEKTGGVSGAVKTLCQQHQEIQSQLKSINILCYTGHPLALSSNDCRTSNLQAVLRSEMEAQEAKWSTKLEEADKRENELREKVRDVELQEEQWRKKMKEEKVREDEWKRRVEEAMQRGAEQERERSSVEIEEYREQVRQHAHTIVALEEQMSSALKKAREMEEERDTLTQQLTGEKWHHLECPKKEVVRQGEVIASLSRDLSHAHARLSDLKGELSEEQKMELETHKALVVDQRMQLSMLTQKLTVTTELLEQKEEQLRTLREKLIETEADLKRERTENTGPLPLTIPTTKDVAIMVSSSNLPNQVSKCKVCRQEEMMRQGKETLNAMKDRISAVEQKWPCNVLAQQREPMRQDQKKQVQMKAQRFKRSAAQRDSFSSVSGFAFPEALSEAALERTARLDLSDALELSERTYVDLARALCEALELCEGQLSGCVPLKHLPPGEREHMASLRQEDLELLRSQIALQNSQSQNKDLLLQESQREIQTLRDSQAFGQQLQIELDNVRSELATLKLESSTLRQTLEETQTQLQHCTNHRKSTEGRSKRIGHHNCIPDNNFGKVAVMKKSRKQERRQRAEGEKDALMNEHKEEESCKMAAQITSVAQQKQRTKLTEAH</sequence>
<evidence type="ECO:0000313" key="4">
    <source>
        <dbReference type="EMBL" id="KAK3539978.1"/>
    </source>
</evidence>
<evidence type="ECO:0000256" key="2">
    <source>
        <dbReference type="SAM" id="MobiDB-lite"/>
    </source>
</evidence>
<feature type="coiled-coil region" evidence="1">
    <location>
        <begin position="1067"/>
        <end position="1101"/>
    </location>
</feature>
<feature type="compositionally biased region" description="Polar residues" evidence="2">
    <location>
        <begin position="404"/>
        <end position="413"/>
    </location>
</feature>
<reference evidence="4" key="1">
    <citation type="submission" date="2023-06" db="EMBL/GenBank/DDBJ databases">
        <title>Male Hemibagrus guttatus genome.</title>
        <authorList>
            <person name="Bian C."/>
        </authorList>
    </citation>
    <scope>NUCLEOTIDE SEQUENCE</scope>
    <source>
        <strain evidence="4">Male_cb2023</strain>
        <tissue evidence="4">Muscle</tissue>
    </source>
</reference>
<keyword evidence="5" id="KW-1185">Reference proteome</keyword>
<feature type="compositionally biased region" description="Basic and acidic residues" evidence="2">
    <location>
        <begin position="426"/>
        <end position="435"/>
    </location>
</feature>